<dbReference type="PIRSF" id="PIRSF020623">
    <property type="entry name" value="PaaX"/>
    <property type="match status" value="1"/>
</dbReference>
<dbReference type="Pfam" id="PF20803">
    <property type="entry name" value="PaaX_M"/>
    <property type="match status" value="1"/>
</dbReference>
<feature type="domain" description="Transcriptional repressor PaaX-like C-terminal" evidence="2">
    <location>
        <begin position="186"/>
        <end position="281"/>
    </location>
</feature>
<sequence>MSAVLDDMDSRPGSTTSLLRTVIGLYLRDAGGWMSAKDIVALMEALGTTGTVTRTALGRLRKKDVVLQETRAGVPGFTLTDGAATMLARGDRRIYNPRSMSLEDPWCLISFSIPETEREKRHQLRRRLHWIGCGTVAAGLWICPDSLRGEVEEILMDLSLRDMATIFVTGTPMVGGSLRDAASKWWDLEAVAALHRDFIREHGSAGATIDGAPASPVRTVEPSAEAFSTYVQCIDRWRIIPYLDPGLPPAFLPEDWPGAEGSALFSRTVAAYAEPSAEFVRRTLKESQALPSPDWAPVLSLTCTALRDCTAQGWSAKSTAMIRPLLG</sequence>
<dbReference type="Gene3D" id="1.10.10.10">
    <property type="entry name" value="Winged helix-like DNA-binding domain superfamily/Winged helix DNA-binding domain"/>
    <property type="match status" value="1"/>
</dbReference>
<proteinExistence type="predicted"/>
<dbReference type="InterPro" id="IPR011965">
    <property type="entry name" value="PaaX_trns_reg"/>
</dbReference>
<dbReference type="GO" id="GO:0006351">
    <property type="term" value="P:DNA-templated transcription"/>
    <property type="evidence" value="ECO:0007669"/>
    <property type="project" value="InterPro"/>
</dbReference>
<evidence type="ECO:0000313" key="4">
    <source>
        <dbReference type="EMBL" id="XDV73558.1"/>
    </source>
</evidence>
<gene>
    <name evidence="4" type="ORF">ABQM86_10500</name>
</gene>
<evidence type="ECO:0000259" key="1">
    <source>
        <dbReference type="Pfam" id="PF07848"/>
    </source>
</evidence>
<dbReference type="RefSeq" id="WP_369746576.1">
    <property type="nucleotide sequence ID" value="NZ_CP165735.1"/>
</dbReference>
<dbReference type="Pfam" id="PF07848">
    <property type="entry name" value="PaaX"/>
    <property type="match status" value="1"/>
</dbReference>
<dbReference type="InterPro" id="IPR012906">
    <property type="entry name" value="PaaX-like_N"/>
</dbReference>
<dbReference type="EMBL" id="CP165735">
    <property type="protein sequence ID" value="XDV73558.1"/>
    <property type="molecule type" value="Genomic_DNA"/>
</dbReference>
<dbReference type="Gene3D" id="1.20.58.1460">
    <property type="match status" value="1"/>
</dbReference>
<evidence type="ECO:0000259" key="3">
    <source>
        <dbReference type="Pfam" id="PF20803"/>
    </source>
</evidence>
<dbReference type="InterPro" id="IPR036388">
    <property type="entry name" value="WH-like_DNA-bd_sf"/>
</dbReference>
<name>A0AB39YUK9_9MICC</name>
<dbReference type="Gene3D" id="3.30.70.2650">
    <property type="match status" value="1"/>
</dbReference>
<evidence type="ECO:0000259" key="2">
    <source>
        <dbReference type="Pfam" id="PF08223"/>
    </source>
</evidence>
<organism evidence="4">
    <name type="scientific">Paenarthrobacter sp. AMU7</name>
    <dbReference type="NCBI Taxonomy" id="3162492"/>
    <lineage>
        <taxon>Bacteria</taxon>
        <taxon>Bacillati</taxon>
        <taxon>Actinomycetota</taxon>
        <taxon>Actinomycetes</taxon>
        <taxon>Micrococcales</taxon>
        <taxon>Micrococcaceae</taxon>
        <taxon>Paenarthrobacter</taxon>
    </lineage>
</organism>
<feature type="domain" description="Transcriptional repressor PaaX-like central Cas2-like" evidence="3">
    <location>
        <begin position="103"/>
        <end position="170"/>
    </location>
</feature>
<dbReference type="InterPro" id="IPR048846">
    <property type="entry name" value="PaaX-like_central"/>
</dbReference>
<reference evidence="4" key="1">
    <citation type="submission" date="2024-07" db="EMBL/GenBank/DDBJ databases">
        <authorList>
            <person name="Li J."/>
            <person name="Wei H."/>
            <person name="Ma J."/>
        </authorList>
    </citation>
    <scope>NUCLEOTIDE SEQUENCE</scope>
    <source>
        <strain evidence="4">AMU7</strain>
    </source>
</reference>
<accession>A0AB39YUK9</accession>
<dbReference type="AlphaFoldDB" id="A0AB39YUK9"/>
<protein>
    <submittedName>
        <fullName evidence="4">PaaX family transcriptional regulator C-terminal domain-containing protein</fullName>
    </submittedName>
</protein>
<dbReference type="Pfam" id="PF08223">
    <property type="entry name" value="PaaX_C"/>
    <property type="match status" value="1"/>
</dbReference>
<dbReference type="PANTHER" id="PTHR30319">
    <property type="entry name" value="PHENYLACETIC ACID REGULATOR-RELATED TRANSCRIPTIONAL REPRESSOR"/>
    <property type="match status" value="1"/>
</dbReference>
<feature type="domain" description="Transcriptional repressor PaaX-like N-terminal" evidence="1">
    <location>
        <begin position="15"/>
        <end position="81"/>
    </location>
</feature>
<dbReference type="PANTHER" id="PTHR30319:SF1">
    <property type="entry name" value="TRANSCRIPTIONAL REPRESSOR PAAX"/>
    <property type="match status" value="1"/>
</dbReference>
<dbReference type="InterPro" id="IPR013225">
    <property type="entry name" value="PaaX_C"/>
</dbReference>